<keyword evidence="7" id="KW-0999">Mitochondrion inner membrane</keyword>
<keyword evidence="4" id="KW-1133">Transmembrane helix</keyword>
<feature type="compositionally biased region" description="Pro residues" evidence="8">
    <location>
        <begin position="228"/>
        <end position="240"/>
    </location>
</feature>
<evidence type="ECO:0000256" key="2">
    <source>
        <dbReference type="ARBA" id="ARBA00010904"/>
    </source>
</evidence>
<dbReference type="GO" id="GO:0061617">
    <property type="term" value="C:MICOS complex"/>
    <property type="evidence" value="ECO:0007669"/>
    <property type="project" value="UniProtKB-UniRule"/>
</dbReference>
<dbReference type="InterPro" id="IPR033182">
    <property type="entry name" value="MIC26/MIC27_animal"/>
</dbReference>
<dbReference type="PANTHER" id="PTHR14564">
    <property type="entry name" value="MICOS COMPLEX SUBUNIT MIC26 / MIC27 FAMILY MEMBER"/>
    <property type="match status" value="1"/>
</dbReference>
<evidence type="ECO:0000256" key="3">
    <source>
        <dbReference type="ARBA" id="ARBA00022692"/>
    </source>
</evidence>
<evidence type="ECO:0000256" key="7">
    <source>
        <dbReference type="RuleBase" id="RU363021"/>
    </source>
</evidence>
<organism evidence="9">
    <name type="scientific">Clastoptera arizonana</name>
    <name type="common">Arizona spittle bug</name>
    <dbReference type="NCBI Taxonomy" id="38151"/>
    <lineage>
        <taxon>Eukaryota</taxon>
        <taxon>Metazoa</taxon>
        <taxon>Ecdysozoa</taxon>
        <taxon>Arthropoda</taxon>
        <taxon>Hexapoda</taxon>
        <taxon>Insecta</taxon>
        <taxon>Pterygota</taxon>
        <taxon>Neoptera</taxon>
        <taxon>Paraneoptera</taxon>
        <taxon>Hemiptera</taxon>
        <taxon>Auchenorrhyncha</taxon>
        <taxon>Cercopoidea</taxon>
        <taxon>Clastopteridae</taxon>
        <taxon>Clastoptera</taxon>
    </lineage>
</organism>
<keyword evidence="5 7" id="KW-0496">Mitochondrion</keyword>
<evidence type="ECO:0000256" key="4">
    <source>
        <dbReference type="ARBA" id="ARBA00022989"/>
    </source>
</evidence>
<feature type="region of interest" description="Disordered" evidence="8">
    <location>
        <begin position="203"/>
        <end position="248"/>
    </location>
</feature>
<evidence type="ECO:0000256" key="8">
    <source>
        <dbReference type="SAM" id="MobiDB-lite"/>
    </source>
</evidence>
<accession>A0A1B6CFL1</accession>
<dbReference type="Pfam" id="PF09769">
    <property type="entry name" value="ApoO"/>
    <property type="match status" value="1"/>
</dbReference>
<comment type="similarity">
    <text evidence="2">Belongs to the apolipoprotein O/MICOS complex subunit Mic27 family.</text>
</comment>
<comment type="function">
    <text evidence="7">Component of the MICOS complex, a large protein complex of the mitochondrial inner membrane that plays crucial roles in the maintenance of crista junctions, inner membrane architecture, and formation of contact sites to the outer membrane.</text>
</comment>
<evidence type="ECO:0000256" key="6">
    <source>
        <dbReference type="ARBA" id="ARBA00023136"/>
    </source>
</evidence>
<reference evidence="9" key="1">
    <citation type="submission" date="2015-12" db="EMBL/GenBank/DDBJ databases">
        <title>De novo transcriptome assembly of four potential Pierce s Disease insect vectors from Arizona vineyards.</title>
        <authorList>
            <person name="Tassone E.E."/>
        </authorList>
    </citation>
    <scope>NUCLEOTIDE SEQUENCE</scope>
</reference>
<keyword evidence="6" id="KW-0472">Membrane</keyword>
<comment type="subunit">
    <text evidence="7">Component of the mitochondrial contact site and cristae organizing system (MICOS) complex.</text>
</comment>
<evidence type="ECO:0000256" key="5">
    <source>
        <dbReference type="ARBA" id="ARBA00023128"/>
    </source>
</evidence>
<dbReference type="AlphaFoldDB" id="A0A1B6CFL1"/>
<gene>
    <name evidence="9" type="ORF">g.4502</name>
</gene>
<dbReference type="GO" id="GO:0042407">
    <property type="term" value="P:cristae formation"/>
    <property type="evidence" value="ECO:0007669"/>
    <property type="project" value="InterPro"/>
</dbReference>
<keyword evidence="3" id="KW-0812">Transmembrane</keyword>
<name>A0A1B6CFL1_9HEMI</name>
<dbReference type="EMBL" id="GEDC01025138">
    <property type="protein sequence ID" value="JAS12160.1"/>
    <property type="molecule type" value="Transcribed_RNA"/>
</dbReference>
<evidence type="ECO:0000313" key="9">
    <source>
        <dbReference type="EMBL" id="JAS12160.1"/>
    </source>
</evidence>
<proteinExistence type="inferred from homology"/>
<comment type="subcellular location">
    <subcellularLocation>
        <location evidence="7">Mitochondrion inner membrane</location>
    </subcellularLocation>
    <subcellularLocation>
        <location evidence="1">Mitochondrion membrane</location>
    </subcellularLocation>
</comment>
<evidence type="ECO:0000256" key="1">
    <source>
        <dbReference type="ARBA" id="ARBA00004325"/>
    </source>
</evidence>
<protein>
    <recommendedName>
        <fullName evidence="7">MICOS complex subunit</fullName>
    </recommendedName>
</protein>
<sequence length="248" mass="27090">MRGIITSKVLKKILLPTSYGALAAAAISQGENNETKKINKPLIRPHDLPIYPYEQTKKTVKSKETEADSIILSTVRQIRVGIWGVLNQANELTDKTNHVIETGTAHTLTTISFLREDDNLIQRYCAIGAGGLLGLIISIRRGLFKRILYTTTGAVGVAAVLYPKEAREYSSGGLKEAKKYAIVGYHFLNGVLRDYTGMQLPQLPEPLSMSSNSAEKDMSREGMLPPSHIHPPSIPSPPIDAPSNKSGK</sequence>
<dbReference type="InterPro" id="IPR019166">
    <property type="entry name" value="MIC26/MIC27"/>
</dbReference>